<name>X1SW65_9ZZZZ</name>
<feature type="non-terminal residue" evidence="5">
    <location>
        <position position="85"/>
    </location>
</feature>
<dbReference type="GO" id="GO:0005524">
    <property type="term" value="F:ATP binding"/>
    <property type="evidence" value="ECO:0007669"/>
    <property type="project" value="UniProtKB-KW"/>
</dbReference>
<dbReference type="AlphaFoldDB" id="X1SW65"/>
<dbReference type="InterPro" id="IPR003439">
    <property type="entry name" value="ABC_transporter-like_ATP-bd"/>
</dbReference>
<evidence type="ECO:0000313" key="5">
    <source>
        <dbReference type="EMBL" id="GAI83381.1"/>
    </source>
</evidence>
<dbReference type="PANTHER" id="PTHR43776">
    <property type="entry name" value="TRANSPORT ATP-BINDING PROTEIN"/>
    <property type="match status" value="1"/>
</dbReference>
<dbReference type="Pfam" id="PF00005">
    <property type="entry name" value="ABC_tran"/>
    <property type="match status" value="1"/>
</dbReference>
<dbReference type="InterPro" id="IPR050319">
    <property type="entry name" value="ABC_transp_ATP-bind"/>
</dbReference>
<dbReference type="Gene3D" id="3.40.50.300">
    <property type="entry name" value="P-loop containing nucleotide triphosphate hydrolases"/>
    <property type="match status" value="1"/>
</dbReference>
<evidence type="ECO:0000259" key="4">
    <source>
        <dbReference type="Pfam" id="PF00005"/>
    </source>
</evidence>
<evidence type="ECO:0000256" key="1">
    <source>
        <dbReference type="ARBA" id="ARBA00022448"/>
    </source>
</evidence>
<dbReference type="GO" id="GO:0016887">
    <property type="term" value="F:ATP hydrolysis activity"/>
    <property type="evidence" value="ECO:0007669"/>
    <property type="project" value="InterPro"/>
</dbReference>
<reference evidence="5" key="1">
    <citation type="journal article" date="2014" name="Front. Microbiol.">
        <title>High frequency of phylogenetically diverse reductive dehalogenase-homologous genes in deep subseafloor sedimentary metagenomes.</title>
        <authorList>
            <person name="Kawai M."/>
            <person name="Futagami T."/>
            <person name="Toyoda A."/>
            <person name="Takaki Y."/>
            <person name="Nishi S."/>
            <person name="Hori S."/>
            <person name="Arai W."/>
            <person name="Tsubouchi T."/>
            <person name="Morono Y."/>
            <person name="Uchiyama I."/>
            <person name="Ito T."/>
            <person name="Fujiyama A."/>
            <person name="Inagaki F."/>
            <person name="Takami H."/>
        </authorList>
    </citation>
    <scope>NUCLEOTIDE SEQUENCE</scope>
    <source>
        <strain evidence="5">Expedition CK06-06</strain>
    </source>
</reference>
<dbReference type="SUPFAM" id="SSF52540">
    <property type="entry name" value="P-loop containing nucleoside triphosphate hydrolases"/>
    <property type="match status" value="1"/>
</dbReference>
<keyword evidence="1" id="KW-0813">Transport</keyword>
<keyword evidence="2" id="KW-0547">Nucleotide-binding</keyword>
<dbReference type="InterPro" id="IPR027417">
    <property type="entry name" value="P-loop_NTPase"/>
</dbReference>
<comment type="caution">
    <text evidence="5">The sequence shown here is derived from an EMBL/GenBank/DDBJ whole genome shotgun (WGS) entry which is preliminary data.</text>
</comment>
<evidence type="ECO:0000256" key="3">
    <source>
        <dbReference type="ARBA" id="ARBA00022840"/>
    </source>
</evidence>
<protein>
    <recommendedName>
        <fullName evidence="4">ABC transporter domain-containing protein</fullName>
    </recommendedName>
</protein>
<proteinExistence type="predicted"/>
<sequence length="85" mass="9400">MKEILIVEHLKKYFPIRRGFLNRKVADIKAVDDVSFNVDRGETLGLVGESGSGKSTLAYVLQGIYKPTGGRIVYNGEDATRVIKS</sequence>
<dbReference type="EMBL" id="BARW01005799">
    <property type="protein sequence ID" value="GAI83381.1"/>
    <property type="molecule type" value="Genomic_DNA"/>
</dbReference>
<gene>
    <name evidence="5" type="ORF">S12H4_12309</name>
</gene>
<feature type="domain" description="ABC transporter" evidence="4">
    <location>
        <begin position="32"/>
        <end position="81"/>
    </location>
</feature>
<evidence type="ECO:0000256" key="2">
    <source>
        <dbReference type="ARBA" id="ARBA00022741"/>
    </source>
</evidence>
<accession>X1SW65</accession>
<organism evidence="5">
    <name type="scientific">marine sediment metagenome</name>
    <dbReference type="NCBI Taxonomy" id="412755"/>
    <lineage>
        <taxon>unclassified sequences</taxon>
        <taxon>metagenomes</taxon>
        <taxon>ecological metagenomes</taxon>
    </lineage>
</organism>
<keyword evidence="3" id="KW-0067">ATP-binding</keyword>